<dbReference type="AlphaFoldDB" id="A0A482WTM1"/>
<proteinExistence type="predicted"/>
<sequence length="80" mass="7866">MVHQQFILIVAVALISTAMAAPEPSPYGGGHDQHGGGGHGSHGGSGFQHGEGSHGSDSHGHGVHGGGHGGNHHGLGQHGY</sequence>
<reference evidence="3 4" key="1">
    <citation type="journal article" date="2017" name="Gigascience">
        <title>Genome sequence of the small brown planthopper, Laodelphax striatellus.</title>
        <authorList>
            <person name="Zhu J."/>
            <person name="Jiang F."/>
            <person name="Wang X."/>
            <person name="Yang P."/>
            <person name="Bao Y."/>
            <person name="Zhao W."/>
            <person name="Wang W."/>
            <person name="Lu H."/>
            <person name="Wang Q."/>
            <person name="Cui N."/>
            <person name="Li J."/>
            <person name="Chen X."/>
            <person name="Luo L."/>
            <person name="Yu J."/>
            <person name="Kang L."/>
            <person name="Cui F."/>
        </authorList>
    </citation>
    <scope>NUCLEOTIDE SEQUENCE [LARGE SCALE GENOMIC DNA]</scope>
    <source>
        <strain evidence="3">Lst14</strain>
    </source>
</reference>
<accession>A0A482WTM1</accession>
<evidence type="ECO:0000313" key="3">
    <source>
        <dbReference type="EMBL" id="RZF36521.1"/>
    </source>
</evidence>
<feature type="compositionally biased region" description="Gly residues" evidence="1">
    <location>
        <begin position="27"/>
        <end position="49"/>
    </location>
</feature>
<dbReference type="InParanoid" id="A0A482WTM1"/>
<evidence type="ECO:0000313" key="4">
    <source>
        <dbReference type="Proteomes" id="UP000291343"/>
    </source>
</evidence>
<protein>
    <submittedName>
        <fullName evidence="3">Uncharacterized protein</fullName>
    </submittedName>
</protein>
<dbReference type="Proteomes" id="UP000291343">
    <property type="component" value="Unassembled WGS sequence"/>
</dbReference>
<feature type="compositionally biased region" description="Gly residues" evidence="1">
    <location>
        <begin position="63"/>
        <end position="80"/>
    </location>
</feature>
<gene>
    <name evidence="3" type="ORF">LSTR_LSTR008856</name>
</gene>
<comment type="caution">
    <text evidence="3">The sequence shown here is derived from an EMBL/GenBank/DDBJ whole genome shotgun (WGS) entry which is preliminary data.</text>
</comment>
<dbReference type="EMBL" id="QKKF02026262">
    <property type="protein sequence ID" value="RZF36521.1"/>
    <property type="molecule type" value="Genomic_DNA"/>
</dbReference>
<feature type="signal peptide" evidence="2">
    <location>
        <begin position="1"/>
        <end position="20"/>
    </location>
</feature>
<keyword evidence="2" id="KW-0732">Signal</keyword>
<evidence type="ECO:0000256" key="1">
    <source>
        <dbReference type="SAM" id="MobiDB-lite"/>
    </source>
</evidence>
<evidence type="ECO:0000256" key="2">
    <source>
        <dbReference type="SAM" id="SignalP"/>
    </source>
</evidence>
<keyword evidence="4" id="KW-1185">Reference proteome</keyword>
<feature type="region of interest" description="Disordered" evidence="1">
    <location>
        <begin position="21"/>
        <end position="80"/>
    </location>
</feature>
<organism evidence="3 4">
    <name type="scientific">Laodelphax striatellus</name>
    <name type="common">Small brown planthopper</name>
    <name type="synonym">Delphax striatella</name>
    <dbReference type="NCBI Taxonomy" id="195883"/>
    <lineage>
        <taxon>Eukaryota</taxon>
        <taxon>Metazoa</taxon>
        <taxon>Ecdysozoa</taxon>
        <taxon>Arthropoda</taxon>
        <taxon>Hexapoda</taxon>
        <taxon>Insecta</taxon>
        <taxon>Pterygota</taxon>
        <taxon>Neoptera</taxon>
        <taxon>Paraneoptera</taxon>
        <taxon>Hemiptera</taxon>
        <taxon>Auchenorrhyncha</taxon>
        <taxon>Fulgoroidea</taxon>
        <taxon>Delphacidae</taxon>
        <taxon>Criomorphinae</taxon>
        <taxon>Laodelphax</taxon>
    </lineage>
</organism>
<feature type="compositionally biased region" description="Basic and acidic residues" evidence="1">
    <location>
        <begin position="51"/>
        <end position="60"/>
    </location>
</feature>
<feature type="chain" id="PRO_5019835549" evidence="2">
    <location>
        <begin position="21"/>
        <end position="80"/>
    </location>
</feature>
<name>A0A482WTM1_LAOST</name>